<dbReference type="CDD" id="cd24067">
    <property type="entry name" value="ASKHA_NBD_ROK_BsFRK-like"/>
    <property type="match status" value="1"/>
</dbReference>
<evidence type="ECO:0000256" key="7">
    <source>
        <dbReference type="ARBA" id="ARBA00022833"/>
    </source>
</evidence>
<dbReference type="FunFam" id="3.30.420.40:FF:000153">
    <property type="entry name" value="Putative fructokinase"/>
    <property type="match status" value="1"/>
</dbReference>
<keyword evidence="6 13" id="KW-0418">Kinase</keyword>
<dbReference type="GO" id="GO:0005524">
    <property type="term" value="F:ATP binding"/>
    <property type="evidence" value="ECO:0007669"/>
    <property type="project" value="UniProtKB-KW"/>
</dbReference>
<keyword evidence="7" id="KW-0862">Zinc</keyword>
<dbReference type="PANTHER" id="PTHR42742">
    <property type="entry name" value="TRANSCRIPTIONAL REPRESSOR MPRA"/>
    <property type="match status" value="1"/>
</dbReference>
<dbReference type="PANTHER" id="PTHR42742:SF3">
    <property type="entry name" value="FRUCTOKINASE"/>
    <property type="match status" value="1"/>
</dbReference>
<keyword evidence="9" id="KW-0460">Magnesium</keyword>
<sequence length="294" mass="31327">MTQYGAIEGGGTKFVLAVADEDNQIIARTKIATGQPDATLRAISAFFDDFALTAVGLGSFGPIDLNEDSPSYGTILNTPKTAWQGYDIVGELHQRLQVPVFATTDVNVACLGEYQFGIAQGVRSCVYFTVGTGIGAGAINQGRLIQGLAHPEMGHMRVLQDPADDFAGLCPYHRNCLEGLAAGPALAARAGRPAGELPADDRCWAIEADYLAQAANTVSLLLAPEMIIFGGGVMNQPQLLPMIRNRFERYNQGYVDRPPLTEYLQGASLHDNQGVLGCLALAQQGMVPSTVLNQ</sequence>
<reference evidence="13 14" key="1">
    <citation type="journal article" date="2015" name="Genome Announc.">
        <title>Expanding the biotechnology potential of lactobacilli through comparative genomics of 213 strains and associated genera.</title>
        <authorList>
            <person name="Sun Z."/>
            <person name="Harris H.M."/>
            <person name="McCann A."/>
            <person name="Guo C."/>
            <person name="Argimon S."/>
            <person name="Zhang W."/>
            <person name="Yang X."/>
            <person name="Jeffery I.B."/>
            <person name="Cooney J.C."/>
            <person name="Kagawa T.F."/>
            <person name="Liu W."/>
            <person name="Song Y."/>
            <person name="Salvetti E."/>
            <person name="Wrobel A."/>
            <person name="Rasinkangas P."/>
            <person name="Parkhill J."/>
            <person name="Rea M.C."/>
            <person name="O'Sullivan O."/>
            <person name="Ritari J."/>
            <person name="Douillard F.P."/>
            <person name="Paul Ross R."/>
            <person name="Yang R."/>
            <person name="Briner A.E."/>
            <person name="Felis G.E."/>
            <person name="de Vos W.M."/>
            <person name="Barrangou R."/>
            <person name="Klaenhammer T.R."/>
            <person name="Caufield P.W."/>
            <person name="Cui Y."/>
            <person name="Zhang H."/>
            <person name="O'Toole P.W."/>
        </authorList>
    </citation>
    <scope>NUCLEOTIDE SEQUENCE [LARGE SCALE GENOMIC DNA]</scope>
    <source>
        <strain evidence="13 14">DSM 16991</strain>
    </source>
</reference>
<comment type="catalytic activity">
    <reaction evidence="12">
        <text>D-fructose + ATP = D-fructose 6-phosphate + ADP + H(+)</text>
        <dbReference type="Rhea" id="RHEA:16125"/>
        <dbReference type="ChEBI" id="CHEBI:15378"/>
        <dbReference type="ChEBI" id="CHEBI:30616"/>
        <dbReference type="ChEBI" id="CHEBI:37721"/>
        <dbReference type="ChEBI" id="CHEBI:61527"/>
        <dbReference type="ChEBI" id="CHEBI:456216"/>
        <dbReference type="EC" id="2.7.1.4"/>
    </reaction>
</comment>
<dbReference type="AlphaFoldDB" id="A0A0R1XI92"/>
<dbReference type="Gene3D" id="3.30.420.40">
    <property type="match status" value="2"/>
</dbReference>
<dbReference type="EC" id="2.7.1.4" evidence="11"/>
<keyword evidence="3" id="KW-0808">Transferase</keyword>
<protein>
    <recommendedName>
        <fullName evidence="11">fructokinase</fullName>
        <ecNumber evidence="11">2.7.1.4</ecNumber>
    </recommendedName>
</protein>
<evidence type="ECO:0000313" key="13">
    <source>
        <dbReference type="EMBL" id="KRM29943.1"/>
    </source>
</evidence>
<keyword evidence="5" id="KW-0547">Nucleotide-binding</keyword>
<evidence type="ECO:0000256" key="5">
    <source>
        <dbReference type="ARBA" id="ARBA00022741"/>
    </source>
</evidence>
<dbReference type="Pfam" id="PF00480">
    <property type="entry name" value="ROK"/>
    <property type="match status" value="1"/>
</dbReference>
<organism evidence="13 14">
    <name type="scientific">Schleiferilactobacillus harbinensis DSM 16991</name>
    <dbReference type="NCBI Taxonomy" id="1122147"/>
    <lineage>
        <taxon>Bacteria</taxon>
        <taxon>Bacillati</taxon>
        <taxon>Bacillota</taxon>
        <taxon>Bacilli</taxon>
        <taxon>Lactobacillales</taxon>
        <taxon>Lactobacillaceae</taxon>
        <taxon>Schleiferilactobacillus</taxon>
    </lineage>
</organism>
<dbReference type="SUPFAM" id="SSF53067">
    <property type="entry name" value="Actin-like ATPase domain"/>
    <property type="match status" value="1"/>
</dbReference>
<dbReference type="RefSeq" id="WP_027827970.1">
    <property type="nucleotide sequence ID" value="NZ_AUEH01000010.1"/>
</dbReference>
<evidence type="ECO:0000313" key="14">
    <source>
        <dbReference type="Proteomes" id="UP000050949"/>
    </source>
</evidence>
<dbReference type="GO" id="GO:0008865">
    <property type="term" value="F:fructokinase activity"/>
    <property type="evidence" value="ECO:0007669"/>
    <property type="project" value="UniProtKB-EC"/>
</dbReference>
<dbReference type="Proteomes" id="UP000050949">
    <property type="component" value="Unassembled WGS sequence"/>
</dbReference>
<evidence type="ECO:0000256" key="8">
    <source>
        <dbReference type="ARBA" id="ARBA00022840"/>
    </source>
</evidence>
<dbReference type="InterPro" id="IPR051804">
    <property type="entry name" value="Carb_Metab_Reg_Kinase/Isom"/>
</dbReference>
<gene>
    <name evidence="13" type="ORF">FC91_GL000135</name>
</gene>
<name>A0A0R1XI92_9LACO</name>
<dbReference type="InterPro" id="IPR049874">
    <property type="entry name" value="ROK_cs"/>
</dbReference>
<evidence type="ECO:0000256" key="12">
    <source>
        <dbReference type="ARBA" id="ARBA00048451"/>
    </source>
</evidence>
<comment type="caution">
    <text evidence="13">The sequence shown here is derived from an EMBL/GenBank/DDBJ whole genome shotgun (WGS) entry which is preliminary data.</text>
</comment>
<comment type="similarity">
    <text evidence="2">Belongs to the ROK (NagC/XylR) family.</text>
</comment>
<keyword evidence="8" id="KW-0067">ATP-binding</keyword>
<evidence type="ECO:0000256" key="4">
    <source>
        <dbReference type="ARBA" id="ARBA00022723"/>
    </source>
</evidence>
<keyword evidence="10" id="KW-0119">Carbohydrate metabolism</keyword>
<evidence type="ECO:0000256" key="10">
    <source>
        <dbReference type="ARBA" id="ARBA00023277"/>
    </source>
</evidence>
<accession>A0A0R1XI92</accession>
<keyword evidence="4" id="KW-0479">Metal-binding</keyword>
<evidence type="ECO:0000256" key="6">
    <source>
        <dbReference type="ARBA" id="ARBA00022777"/>
    </source>
</evidence>
<comment type="cofactor">
    <cofactor evidence="1">
        <name>Mg(2+)</name>
        <dbReference type="ChEBI" id="CHEBI:18420"/>
    </cofactor>
</comment>
<evidence type="ECO:0000256" key="3">
    <source>
        <dbReference type="ARBA" id="ARBA00022679"/>
    </source>
</evidence>
<evidence type="ECO:0000256" key="1">
    <source>
        <dbReference type="ARBA" id="ARBA00001946"/>
    </source>
</evidence>
<dbReference type="OrthoDB" id="9783435at2"/>
<dbReference type="InterPro" id="IPR000600">
    <property type="entry name" value="ROK"/>
</dbReference>
<evidence type="ECO:0000256" key="2">
    <source>
        <dbReference type="ARBA" id="ARBA00006479"/>
    </source>
</evidence>
<dbReference type="GO" id="GO:0046872">
    <property type="term" value="F:metal ion binding"/>
    <property type="evidence" value="ECO:0007669"/>
    <property type="project" value="UniProtKB-KW"/>
</dbReference>
<dbReference type="PATRIC" id="fig|1122147.4.peg.137"/>
<proteinExistence type="inferred from homology"/>
<dbReference type="PROSITE" id="PS01125">
    <property type="entry name" value="ROK"/>
    <property type="match status" value="1"/>
</dbReference>
<evidence type="ECO:0000256" key="9">
    <source>
        <dbReference type="ARBA" id="ARBA00022842"/>
    </source>
</evidence>
<dbReference type="InterPro" id="IPR043129">
    <property type="entry name" value="ATPase_NBD"/>
</dbReference>
<evidence type="ECO:0000256" key="11">
    <source>
        <dbReference type="ARBA" id="ARBA00038887"/>
    </source>
</evidence>
<dbReference type="EMBL" id="AZFW01000008">
    <property type="protein sequence ID" value="KRM29943.1"/>
    <property type="molecule type" value="Genomic_DNA"/>
</dbReference>
<dbReference type="eggNOG" id="COG1940">
    <property type="taxonomic scope" value="Bacteria"/>
</dbReference>